<dbReference type="SMART" id="SM00184">
    <property type="entry name" value="RING"/>
    <property type="match status" value="1"/>
</dbReference>
<dbReference type="OrthoDB" id="7759664at2759"/>
<keyword evidence="6 10" id="KW-0863">Zinc-finger</keyword>
<dbReference type="InParanoid" id="S7WB35"/>
<feature type="domain" description="RING-type" evidence="12">
    <location>
        <begin position="267"/>
        <end position="305"/>
    </location>
</feature>
<evidence type="ECO:0000313" key="13">
    <source>
        <dbReference type="EMBL" id="EPR80146.1"/>
    </source>
</evidence>
<name>S7WB35_SPRLO</name>
<organism evidence="13 14">
    <name type="scientific">Spraguea lophii (strain 42_110)</name>
    <name type="common">Microsporidian parasite</name>
    <dbReference type="NCBI Taxonomy" id="1358809"/>
    <lineage>
        <taxon>Eukaryota</taxon>
        <taxon>Fungi</taxon>
        <taxon>Fungi incertae sedis</taxon>
        <taxon>Microsporidia</taxon>
        <taxon>Spragueidae</taxon>
        <taxon>Spraguea</taxon>
    </lineage>
</organism>
<feature type="transmembrane region" description="Helical" evidence="11">
    <location>
        <begin position="7"/>
        <end position="24"/>
    </location>
</feature>
<keyword evidence="7" id="KW-0862">Zinc</keyword>
<dbReference type="InterPro" id="IPR050731">
    <property type="entry name" value="HRD1_E3_ubiq-ligases"/>
</dbReference>
<feature type="transmembrane region" description="Helical" evidence="11">
    <location>
        <begin position="44"/>
        <end position="65"/>
    </location>
</feature>
<dbReference type="FunCoup" id="S7WB35">
    <property type="interactions" value="122"/>
</dbReference>
<dbReference type="GO" id="GO:0043161">
    <property type="term" value="P:proteasome-mediated ubiquitin-dependent protein catabolic process"/>
    <property type="evidence" value="ECO:0007669"/>
    <property type="project" value="TreeGrafter"/>
</dbReference>
<accession>S7WB35</accession>
<feature type="transmembrane region" description="Helical" evidence="11">
    <location>
        <begin position="101"/>
        <end position="120"/>
    </location>
</feature>
<sequence>MKLIHYYGIFHFFITSFFILLEYSNSKNLYSTLIAIVQKNGLHFLFGGFILYLMYVTYCYIIHVFVGELRSDEISSINDKCFFFLTDFLLIITIFSDELSVLNLLVICFLLGVKSINWIFNMRIYDSDDNLGVLQVISLVLSASAFLIAFCHTFIFSGMCILFSFEFFIVTMAAKKNLVLFLLNGMDEGDKKTICKFIVEIIFGTVRLVSYLCFFIVTAVKFRVPFNIFRELVNTIKNLGKSIKNLKAFREIKNFLDSCEDVMEGTCPICAEDMELGKKIICGHSFHVECLKRWAEQQQVCPLCRRSLFEDQKKIIINESSEILTGIEIDAITEF</sequence>
<keyword evidence="14" id="KW-1185">Reference proteome</keyword>
<evidence type="ECO:0000256" key="7">
    <source>
        <dbReference type="ARBA" id="ARBA00022833"/>
    </source>
</evidence>
<dbReference type="Pfam" id="PF13639">
    <property type="entry name" value="zf-RING_2"/>
    <property type="match status" value="1"/>
</dbReference>
<dbReference type="STRING" id="1358809.S7WB35"/>
<evidence type="ECO:0000313" key="14">
    <source>
        <dbReference type="Proteomes" id="UP000014978"/>
    </source>
</evidence>
<dbReference type="Proteomes" id="UP000014978">
    <property type="component" value="Unassembled WGS sequence"/>
</dbReference>
<evidence type="ECO:0000256" key="8">
    <source>
        <dbReference type="ARBA" id="ARBA00022989"/>
    </source>
</evidence>
<dbReference type="GO" id="GO:0008270">
    <property type="term" value="F:zinc ion binding"/>
    <property type="evidence" value="ECO:0007669"/>
    <property type="project" value="UniProtKB-KW"/>
</dbReference>
<reference evidence="14" key="1">
    <citation type="journal article" date="2013" name="PLoS Genet.">
        <title>The genome of Spraguea lophii and the basis of host-microsporidian interactions.</title>
        <authorList>
            <person name="Campbell S.E."/>
            <person name="Williams T.A."/>
            <person name="Yousuf A."/>
            <person name="Soanes D.M."/>
            <person name="Paszkiewicz K.H."/>
            <person name="Williams B.A.P."/>
        </authorList>
    </citation>
    <scope>NUCLEOTIDE SEQUENCE [LARGE SCALE GENOMIC DNA]</scope>
    <source>
        <strain evidence="14">42_110</strain>
    </source>
</reference>
<dbReference type="Gene3D" id="3.30.40.10">
    <property type="entry name" value="Zinc/RING finger domain, C3HC4 (zinc finger)"/>
    <property type="match status" value="1"/>
</dbReference>
<comment type="subcellular location">
    <subcellularLocation>
        <location evidence="1">Endomembrane system</location>
        <topology evidence="1">Multi-pass membrane protein</topology>
    </subcellularLocation>
</comment>
<dbReference type="AlphaFoldDB" id="S7WB35"/>
<dbReference type="GO" id="GO:0061630">
    <property type="term" value="F:ubiquitin protein ligase activity"/>
    <property type="evidence" value="ECO:0007669"/>
    <property type="project" value="TreeGrafter"/>
</dbReference>
<evidence type="ECO:0000256" key="9">
    <source>
        <dbReference type="ARBA" id="ARBA00023136"/>
    </source>
</evidence>
<dbReference type="Pfam" id="PF25563">
    <property type="entry name" value="TPR_SYVN1_N"/>
    <property type="match status" value="1"/>
</dbReference>
<keyword evidence="8 11" id="KW-1133">Transmembrane helix</keyword>
<keyword evidence="3" id="KW-0808">Transferase</keyword>
<evidence type="ECO:0000256" key="6">
    <source>
        <dbReference type="ARBA" id="ARBA00022771"/>
    </source>
</evidence>
<protein>
    <recommendedName>
        <fullName evidence="12">RING-type domain-containing protein</fullName>
    </recommendedName>
</protein>
<dbReference type="PROSITE" id="PS50089">
    <property type="entry name" value="ZF_RING_2"/>
    <property type="match status" value="1"/>
</dbReference>
<dbReference type="InterPro" id="IPR001841">
    <property type="entry name" value="Znf_RING"/>
</dbReference>
<dbReference type="VEuPathDB" id="MicrosporidiaDB:SLOPH_2257"/>
<evidence type="ECO:0000256" key="5">
    <source>
        <dbReference type="ARBA" id="ARBA00022723"/>
    </source>
</evidence>
<dbReference type="SUPFAM" id="SSF57850">
    <property type="entry name" value="RING/U-box"/>
    <property type="match status" value="1"/>
</dbReference>
<feature type="transmembrane region" description="Helical" evidence="11">
    <location>
        <begin position="161"/>
        <end position="185"/>
    </location>
</feature>
<dbReference type="EMBL" id="ATCN01000001">
    <property type="protein sequence ID" value="EPR80146.1"/>
    <property type="molecule type" value="Genomic_DNA"/>
</dbReference>
<evidence type="ECO:0000256" key="2">
    <source>
        <dbReference type="ARBA" id="ARBA00004906"/>
    </source>
</evidence>
<evidence type="ECO:0000256" key="3">
    <source>
        <dbReference type="ARBA" id="ARBA00022679"/>
    </source>
</evidence>
<evidence type="ECO:0000259" key="12">
    <source>
        <dbReference type="PROSITE" id="PS50089"/>
    </source>
</evidence>
<evidence type="ECO:0000256" key="1">
    <source>
        <dbReference type="ARBA" id="ARBA00004127"/>
    </source>
</evidence>
<dbReference type="InterPro" id="IPR057992">
    <property type="entry name" value="TPR_SYVN1_N"/>
</dbReference>
<dbReference type="InterPro" id="IPR013083">
    <property type="entry name" value="Znf_RING/FYVE/PHD"/>
</dbReference>
<dbReference type="HOGENOM" id="CLU_009169_0_0_1"/>
<evidence type="ECO:0000256" key="10">
    <source>
        <dbReference type="PROSITE-ProRule" id="PRU00175"/>
    </source>
</evidence>
<comment type="pathway">
    <text evidence="2">Protein modification; protein ubiquitination.</text>
</comment>
<proteinExistence type="predicted"/>
<dbReference type="GO" id="GO:0012505">
    <property type="term" value="C:endomembrane system"/>
    <property type="evidence" value="ECO:0007669"/>
    <property type="project" value="TreeGrafter"/>
</dbReference>
<gene>
    <name evidence="13" type="ORF">SLOPH_2257</name>
</gene>
<keyword evidence="9 11" id="KW-0472">Membrane</keyword>
<dbReference type="OMA" id="ANLTMFT"/>
<keyword evidence="5" id="KW-0479">Metal-binding</keyword>
<feature type="transmembrane region" description="Helical" evidence="11">
    <location>
        <begin position="197"/>
        <end position="220"/>
    </location>
</feature>
<feature type="transmembrane region" description="Helical" evidence="11">
    <location>
        <begin position="132"/>
        <end position="155"/>
    </location>
</feature>
<evidence type="ECO:0000256" key="11">
    <source>
        <dbReference type="SAM" id="Phobius"/>
    </source>
</evidence>
<evidence type="ECO:0000256" key="4">
    <source>
        <dbReference type="ARBA" id="ARBA00022692"/>
    </source>
</evidence>
<dbReference type="PANTHER" id="PTHR22763">
    <property type="entry name" value="RING ZINC FINGER PROTEIN"/>
    <property type="match status" value="1"/>
</dbReference>
<comment type="caution">
    <text evidence="13">The sequence shown here is derived from an EMBL/GenBank/DDBJ whole genome shotgun (WGS) entry which is preliminary data.</text>
</comment>
<keyword evidence="4 11" id="KW-0812">Transmembrane</keyword>